<organism evidence="2 3">
    <name type="scientific">Pelobates cultripes</name>
    <name type="common">Western spadefoot toad</name>
    <dbReference type="NCBI Taxonomy" id="61616"/>
    <lineage>
        <taxon>Eukaryota</taxon>
        <taxon>Metazoa</taxon>
        <taxon>Chordata</taxon>
        <taxon>Craniata</taxon>
        <taxon>Vertebrata</taxon>
        <taxon>Euteleostomi</taxon>
        <taxon>Amphibia</taxon>
        <taxon>Batrachia</taxon>
        <taxon>Anura</taxon>
        <taxon>Pelobatoidea</taxon>
        <taxon>Pelobatidae</taxon>
        <taxon>Pelobates</taxon>
    </lineage>
</organism>
<evidence type="ECO:0000256" key="1">
    <source>
        <dbReference type="SAM" id="MobiDB-lite"/>
    </source>
</evidence>
<sequence length="212" mass="22872">MKRDNMAAATCTWPARNAELEAKLDELFAKFWTELASREQQAGTNIPAKQLTLTRTEPAPPRAPATRKVSHSQQTRGAYGPKRQQLPTAVANHKTHPANSTQHPKHPQTTLRRQHTTRDRNGGRLKLSAQAAPKPIRQLGAEARAFPGTLLCKPQAICPTHLTARGDHAVTRPVHTSSQAVHTSSPGGNPPTPPIHPRGQPSSGGSLGPQPC</sequence>
<feature type="region of interest" description="Disordered" evidence="1">
    <location>
        <begin position="54"/>
        <end position="134"/>
    </location>
</feature>
<dbReference type="EMBL" id="OW240915">
    <property type="protein sequence ID" value="CAH2283925.1"/>
    <property type="molecule type" value="Genomic_DNA"/>
</dbReference>
<keyword evidence="3" id="KW-1185">Reference proteome</keyword>
<feature type="compositionally biased region" description="Polar residues" evidence="1">
    <location>
        <begin position="97"/>
        <end position="111"/>
    </location>
</feature>
<proteinExistence type="predicted"/>
<reference evidence="2" key="1">
    <citation type="submission" date="2022-03" db="EMBL/GenBank/DDBJ databases">
        <authorList>
            <person name="Alioto T."/>
            <person name="Alioto T."/>
            <person name="Gomez Garrido J."/>
        </authorList>
    </citation>
    <scope>NUCLEOTIDE SEQUENCE</scope>
</reference>
<dbReference type="AlphaFoldDB" id="A0AAD1RZW5"/>
<accession>A0AAD1RZW5</accession>
<feature type="region of interest" description="Disordered" evidence="1">
    <location>
        <begin position="171"/>
        <end position="212"/>
    </location>
</feature>
<gene>
    <name evidence="2" type="ORF">PECUL_23A022480</name>
</gene>
<dbReference type="Proteomes" id="UP001295444">
    <property type="component" value="Chromosome 04"/>
</dbReference>
<evidence type="ECO:0000313" key="3">
    <source>
        <dbReference type="Proteomes" id="UP001295444"/>
    </source>
</evidence>
<protein>
    <submittedName>
        <fullName evidence="2">Uncharacterized protein</fullName>
    </submittedName>
</protein>
<name>A0AAD1RZW5_PELCU</name>
<evidence type="ECO:0000313" key="2">
    <source>
        <dbReference type="EMBL" id="CAH2283925.1"/>
    </source>
</evidence>